<keyword evidence="9" id="KW-1185">Reference proteome</keyword>
<evidence type="ECO:0000256" key="3">
    <source>
        <dbReference type="ARBA" id="ARBA00022729"/>
    </source>
</evidence>
<evidence type="ECO:0000256" key="4">
    <source>
        <dbReference type="ARBA" id="ARBA00022989"/>
    </source>
</evidence>
<feature type="transmembrane region" description="Helical" evidence="7">
    <location>
        <begin position="162"/>
        <end position="186"/>
    </location>
</feature>
<dbReference type="InterPro" id="IPR052222">
    <property type="entry name" value="DESIGUAL"/>
</dbReference>
<dbReference type="Proteomes" id="UP000325081">
    <property type="component" value="Unassembled WGS sequence"/>
</dbReference>
<evidence type="ECO:0000313" key="9">
    <source>
        <dbReference type="Proteomes" id="UP000325081"/>
    </source>
</evidence>
<dbReference type="GO" id="GO:0012505">
    <property type="term" value="C:endomembrane system"/>
    <property type="evidence" value="ECO:0007669"/>
    <property type="project" value="UniProtKB-SubCell"/>
</dbReference>
<dbReference type="PANTHER" id="PTHR31769">
    <property type="entry name" value="OS07G0462200 PROTEIN-RELATED"/>
    <property type="match status" value="1"/>
</dbReference>
<evidence type="ECO:0000256" key="7">
    <source>
        <dbReference type="SAM" id="Phobius"/>
    </source>
</evidence>
<keyword evidence="5 7" id="KW-0472">Membrane</keyword>
<feature type="non-terminal residue" evidence="8">
    <location>
        <position position="237"/>
    </location>
</feature>
<gene>
    <name evidence="8" type="ORF">STAS_34673</name>
</gene>
<keyword evidence="4 7" id="KW-1133">Transmembrane helix</keyword>
<dbReference type="InterPro" id="IPR009606">
    <property type="entry name" value="DEAL/Modifying_wall_lignin1/2"/>
</dbReference>
<feature type="transmembrane region" description="Helical" evidence="7">
    <location>
        <begin position="80"/>
        <end position="100"/>
    </location>
</feature>
<organism evidence="8 9">
    <name type="scientific">Striga asiatica</name>
    <name type="common">Asiatic witchweed</name>
    <name type="synonym">Buchnera asiatica</name>
    <dbReference type="NCBI Taxonomy" id="4170"/>
    <lineage>
        <taxon>Eukaryota</taxon>
        <taxon>Viridiplantae</taxon>
        <taxon>Streptophyta</taxon>
        <taxon>Embryophyta</taxon>
        <taxon>Tracheophyta</taxon>
        <taxon>Spermatophyta</taxon>
        <taxon>Magnoliopsida</taxon>
        <taxon>eudicotyledons</taxon>
        <taxon>Gunneridae</taxon>
        <taxon>Pentapetalae</taxon>
        <taxon>asterids</taxon>
        <taxon>lamiids</taxon>
        <taxon>Lamiales</taxon>
        <taxon>Orobanchaceae</taxon>
        <taxon>Buchnereae</taxon>
        <taxon>Striga</taxon>
    </lineage>
</organism>
<comment type="subcellular location">
    <subcellularLocation>
        <location evidence="1">Endomembrane system</location>
        <topology evidence="1">Multi-pass membrane protein</topology>
    </subcellularLocation>
</comment>
<proteinExistence type="inferred from homology"/>
<protein>
    <submittedName>
        <fullName evidence="8">Uncharacterized protein</fullName>
    </submittedName>
</protein>
<evidence type="ECO:0000313" key="8">
    <source>
        <dbReference type="EMBL" id="GER56911.1"/>
    </source>
</evidence>
<reference evidence="9" key="1">
    <citation type="journal article" date="2019" name="Curr. Biol.">
        <title>Genome Sequence of Striga asiatica Provides Insight into the Evolution of Plant Parasitism.</title>
        <authorList>
            <person name="Yoshida S."/>
            <person name="Kim S."/>
            <person name="Wafula E.K."/>
            <person name="Tanskanen J."/>
            <person name="Kim Y.M."/>
            <person name="Honaas L."/>
            <person name="Yang Z."/>
            <person name="Spallek T."/>
            <person name="Conn C.E."/>
            <person name="Ichihashi Y."/>
            <person name="Cheong K."/>
            <person name="Cui S."/>
            <person name="Der J.P."/>
            <person name="Gundlach H."/>
            <person name="Jiao Y."/>
            <person name="Hori C."/>
            <person name="Ishida J.K."/>
            <person name="Kasahara H."/>
            <person name="Kiba T."/>
            <person name="Kim M.S."/>
            <person name="Koo N."/>
            <person name="Laohavisit A."/>
            <person name="Lee Y.H."/>
            <person name="Lumba S."/>
            <person name="McCourt P."/>
            <person name="Mortimer J.C."/>
            <person name="Mutuku J.M."/>
            <person name="Nomura T."/>
            <person name="Sasaki-Sekimoto Y."/>
            <person name="Seto Y."/>
            <person name="Wang Y."/>
            <person name="Wakatake T."/>
            <person name="Sakakibara H."/>
            <person name="Demura T."/>
            <person name="Yamaguchi S."/>
            <person name="Yoneyama K."/>
            <person name="Manabe R.I."/>
            <person name="Nelson D.C."/>
            <person name="Schulman A.H."/>
            <person name="Timko M.P."/>
            <person name="dePamphilis C.W."/>
            <person name="Choi D."/>
            <person name="Shirasu K."/>
        </authorList>
    </citation>
    <scope>NUCLEOTIDE SEQUENCE [LARGE SCALE GENOMIC DNA]</scope>
    <source>
        <strain evidence="9">cv. UVA1</strain>
    </source>
</reference>
<dbReference type="EMBL" id="BKCP01012848">
    <property type="protein sequence ID" value="GER56911.1"/>
    <property type="molecule type" value="Genomic_DNA"/>
</dbReference>
<comment type="similarity">
    <text evidence="6">Belongs to the DESIGUAL family.</text>
</comment>
<keyword evidence="2 7" id="KW-0812">Transmembrane</keyword>
<keyword evidence="3" id="KW-0732">Signal</keyword>
<evidence type="ECO:0000256" key="2">
    <source>
        <dbReference type="ARBA" id="ARBA00022692"/>
    </source>
</evidence>
<evidence type="ECO:0000256" key="1">
    <source>
        <dbReference type="ARBA" id="ARBA00004127"/>
    </source>
</evidence>
<evidence type="ECO:0000256" key="6">
    <source>
        <dbReference type="ARBA" id="ARBA00029467"/>
    </source>
</evidence>
<dbReference type="AlphaFoldDB" id="A0A5A7RIC0"/>
<sequence>MAITHADLAPRPKGGYLGSKTGAFVMVLTVVLGLFYFYLCLLADATRSEVNWMATNEGKGIESECTYTGSGRSPLLSASAAFLCLAIAMMVHHMYLLVAVSKSDALVDATSDPDSSFASSLACQAGFFSCLHEILMLIGLSIESGHLTNWATPRPSCLANKPGLFTAGGVSGLVTVFLASGLYITALRREKIGDARYCILEASATYATPPGTPAGVNPLTRQEYRNNNLDGLRYYLT</sequence>
<name>A0A5A7RIC0_STRAF</name>
<comment type="caution">
    <text evidence="8">The sequence shown here is derived from an EMBL/GenBank/DDBJ whole genome shotgun (WGS) entry which is preliminary data.</text>
</comment>
<dbReference type="OrthoDB" id="1861835at2759"/>
<feature type="transmembrane region" description="Helical" evidence="7">
    <location>
        <begin position="21"/>
        <end position="39"/>
    </location>
</feature>
<accession>A0A5A7RIC0</accession>
<dbReference type="Pfam" id="PF06749">
    <property type="entry name" value="DUF1218"/>
    <property type="match status" value="1"/>
</dbReference>
<evidence type="ECO:0000256" key="5">
    <source>
        <dbReference type="ARBA" id="ARBA00023136"/>
    </source>
</evidence>